<proteinExistence type="predicted"/>
<sequence length="347" mass="38592">MPFLRSPIAPFWFIQRRSPTHSVSTVRLAFIIPPPVSRVPPSLIQFTMADWLVADYVLVASPTSSMATSFKASRSFPPPPFPPSLLPTRVYEENEFKRTIHVFPPPLSSHIPPFVPFAAAGLGRGATLMPVATDRPPQLSAARQDQTRTRAFQDAPLIISGSGLVVLDDDHTAVNTSHRYPPTQSISASDNLSVYSADDVQRKICVVGGPRMSSCIFISSSYLLPRSWGGTRSRGSCIRADWHRRMCFYALPLEGRCANKAGVRDTRKTPLPVHVVWHCAHLHLHLINDISPSSEARMPATTYLHLPLASSSLPRIRLMWGIHMYAKDDLEARHPAARHRRSAFLNL</sequence>
<evidence type="ECO:0000313" key="2">
    <source>
        <dbReference type="Proteomes" id="UP001362999"/>
    </source>
</evidence>
<gene>
    <name evidence="1" type="ORF">R3P38DRAFT_3195862</name>
</gene>
<dbReference type="EMBL" id="JAWWNJ010000037">
    <property type="protein sequence ID" value="KAK7022472.1"/>
    <property type="molecule type" value="Genomic_DNA"/>
</dbReference>
<reference evidence="1 2" key="1">
    <citation type="journal article" date="2024" name="J Genomics">
        <title>Draft genome sequencing and assembly of Favolaschia claudopus CIRM-BRFM 2984 isolated from oak limbs.</title>
        <authorList>
            <person name="Navarro D."/>
            <person name="Drula E."/>
            <person name="Chaduli D."/>
            <person name="Cazenave R."/>
            <person name="Ahrendt S."/>
            <person name="Wang J."/>
            <person name="Lipzen A."/>
            <person name="Daum C."/>
            <person name="Barry K."/>
            <person name="Grigoriev I.V."/>
            <person name="Favel A."/>
            <person name="Rosso M.N."/>
            <person name="Martin F."/>
        </authorList>
    </citation>
    <scope>NUCLEOTIDE SEQUENCE [LARGE SCALE GENOMIC DNA]</scope>
    <source>
        <strain evidence="1 2">CIRM-BRFM 2984</strain>
    </source>
</reference>
<dbReference type="AlphaFoldDB" id="A0AAW0B8T8"/>
<accession>A0AAW0B8T8</accession>
<name>A0AAW0B8T8_9AGAR</name>
<dbReference type="Proteomes" id="UP001362999">
    <property type="component" value="Unassembled WGS sequence"/>
</dbReference>
<keyword evidence="2" id="KW-1185">Reference proteome</keyword>
<organism evidence="1 2">
    <name type="scientific">Favolaschia claudopus</name>
    <dbReference type="NCBI Taxonomy" id="2862362"/>
    <lineage>
        <taxon>Eukaryota</taxon>
        <taxon>Fungi</taxon>
        <taxon>Dikarya</taxon>
        <taxon>Basidiomycota</taxon>
        <taxon>Agaricomycotina</taxon>
        <taxon>Agaricomycetes</taxon>
        <taxon>Agaricomycetidae</taxon>
        <taxon>Agaricales</taxon>
        <taxon>Marasmiineae</taxon>
        <taxon>Mycenaceae</taxon>
        <taxon>Favolaschia</taxon>
    </lineage>
</organism>
<protein>
    <submittedName>
        <fullName evidence="1">Uncharacterized protein</fullName>
    </submittedName>
</protein>
<comment type="caution">
    <text evidence="1">The sequence shown here is derived from an EMBL/GenBank/DDBJ whole genome shotgun (WGS) entry which is preliminary data.</text>
</comment>
<evidence type="ECO:0000313" key="1">
    <source>
        <dbReference type="EMBL" id="KAK7022472.1"/>
    </source>
</evidence>